<evidence type="ECO:0000313" key="1">
    <source>
        <dbReference type="EMBL" id="VEP16319.1"/>
    </source>
</evidence>
<proteinExistence type="predicted"/>
<gene>
    <name evidence="1" type="ORF">H1P_4350004</name>
</gene>
<reference evidence="1 2" key="1">
    <citation type="submission" date="2019-01" db="EMBL/GenBank/DDBJ databases">
        <authorList>
            <person name="Brito A."/>
        </authorList>
    </citation>
    <scope>NUCLEOTIDE SEQUENCE [LARGE SCALE GENOMIC DNA]</scope>
    <source>
        <strain evidence="1">1</strain>
    </source>
</reference>
<dbReference type="EMBL" id="CAACVJ010000374">
    <property type="protein sequence ID" value="VEP16319.1"/>
    <property type="molecule type" value="Genomic_DNA"/>
</dbReference>
<evidence type="ECO:0000313" key="2">
    <source>
        <dbReference type="Proteomes" id="UP000320055"/>
    </source>
</evidence>
<dbReference type="AlphaFoldDB" id="A0A563VY25"/>
<protein>
    <submittedName>
        <fullName evidence="1">Uncharacterized protein</fullName>
    </submittedName>
</protein>
<name>A0A563VY25_9CYAN</name>
<dbReference type="Proteomes" id="UP000320055">
    <property type="component" value="Unassembled WGS sequence"/>
</dbReference>
<accession>A0A563VY25</accession>
<sequence>MTIAIALMGRTYIDIGAWWLKDEKGEPLSVYAVHKTIEGTENEVTRHTLTRARDGQLEKANISNLKALARLCSIWSGKNLTVDDLIVEESDN</sequence>
<organism evidence="1 2">
    <name type="scientific">Hyella patelloides LEGE 07179</name>
    <dbReference type="NCBI Taxonomy" id="945734"/>
    <lineage>
        <taxon>Bacteria</taxon>
        <taxon>Bacillati</taxon>
        <taxon>Cyanobacteriota</taxon>
        <taxon>Cyanophyceae</taxon>
        <taxon>Pleurocapsales</taxon>
        <taxon>Hyellaceae</taxon>
        <taxon>Hyella</taxon>
    </lineage>
</organism>
<keyword evidence="2" id="KW-1185">Reference proteome</keyword>